<dbReference type="Gene3D" id="3.10.100.10">
    <property type="entry name" value="Mannose-Binding Protein A, subunit A"/>
    <property type="match status" value="1"/>
</dbReference>
<reference evidence="10" key="2">
    <citation type="submission" date="2025-09" db="UniProtKB">
        <authorList>
            <consortium name="Ensembl"/>
        </authorList>
    </citation>
    <scope>IDENTIFICATION</scope>
</reference>
<dbReference type="Pfam" id="PF01391">
    <property type="entry name" value="Collagen"/>
    <property type="match status" value="1"/>
</dbReference>
<dbReference type="Ensembl" id="ENSCPRT00005016934.1">
    <property type="protein sequence ID" value="ENSCPRP00005014419.1"/>
    <property type="gene ID" value="ENSCPRG00005010156.1"/>
</dbReference>
<dbReference type="InterPro" id="IPR016186">
    <property type="entry name" value="C-type_lectin-like/link_sf"/>
</dbReference>
<proteinExistence type="predicted"/>
<keyword evidence="7" id="KW-1015">Disulfide bond</keyword>
<feature type="domain" description="C-type lectin" evidence="9">
    <location>
        <begin position="164"/>
        <end position="264"/>
    </location>
</feature>
<evidence type="ECO:0000256" key="4">
    <source>
        <dbReference type="ARBA" id="ARBA00022734"/>
    </source>
</evidence>
<keyword evidence="3" id="KW-0732">Signal</keyword>
<dbReference type="PANTHER" id="PTHR22799">
    <property type="entry name" value="TETRANECTIN-RELATED"/>
    <property type="match status" value="1"/>
</dbReference>
<dbReference type="InterPro" id="IPR001304">
    <property type="entry name" value="C-type_lectin-like"/>
</dbReference>
<keyword evidence="4" id="KW-0430">Lectin</keyword>
<dbReference type="GO" id="GO:0005581">
    <property type="term" value="C:collagen trimer"/>
    <property type="evidence" value="ECO:0007669"/>
    <property type="project" value="UniProtKB-KW"/>
</dbReference>
<dbReference type="OMA" id="KWDQNAC"/>
<evidence type="ECO:0000256" key="8">
    <source>
        <dbReference type="SAM" id="MobiDB-lite"/>
    </source>
</evidence>
<dbReference type="GO" id="GO:0005615">
    <property type="term" value="C:extracellular space"/>
    <property type="evidence" value="ECO:0007669"/>
    <property type="project" value="TreeGrafter"/>
</dbReference>
<dbReference type="PROSITE" id="PS50041">
    <property type="entry name" value="C_TYPE_LECTIN_2"/>
    <property type="match status" value="1"/>
</dbReference>
<dbReference type="PROSITE" id="PS00615">
    <property type="entry name" value="C_TYPE_LECTIN_1"/>
    <property type="match status" value="1"/>
</dbReference>
<feature type="compositionally biased region" description="Basic and acidic residues" evidence="8">
    <location>
        <begin position="64"/>
        <end position="79"/>
    </location>
</feature>
<sequence length="265" mass="28480">MSPLIPLSLLQPPHGSPAQPSSCPLRKIKPGKTLGLTTPVVRKWDSNACTLVVCAPAQNGLPGRDGKDGLKGEKGDRGLRGLPGKAGSPGPKGDQGPMGERGPKAECCVTGKHLQNQIRNLQGQLKSLQDIINKKHKGKTAKDFINGSQISEKLFAANGSAGDYKTSKATCSRAGGHLASPRTSSENGAIQQIIQRYNKAAYLDINDMETEGIFKYQSMEVIGYVNWAPGEPNDTGGGEDCVEMYTDGRWNDRSCEEERLIICEF</sequence>
<dbReference type="InterPro" id="IPR008160">
    <property type="entry name" value="Collagen"/>
</dbReference>
<dbReference type="AlphaFoldDB" id="A0A7M4EVI1"/>
<feature type="region of interest" description="Disordered" evidence="8">
    <location>
        <begin position="1"/>
        <end position="30"/>
    </location>
</feature>
<evidence type="ECO:0000256" key="2">
    <source>
        <dbReference type="ARBA" id="ARBA00022525"/>
    </source>
</evidence>
<dbReference type="Pfam" id="PF00059">
    <property type="entry name" value="Lectin_C"/>
    <property type="match status" value="1"/>
</dbReference>
<evidence type="ECO:0000256" key="6">
    <source>
        <dbReference type="ARBA" id="ARBA00023119"/>
    </source>
</evidence>
<comment type="subcellular location">
    <subcellularLocation>
        <location evidence="1">Secreted</location>
    </subcellularLocation>
</comment>
<evidence type="ECO:0000256" key="7">
    <source>
        <dbReference type="ARBA" id="ARBA00023157"/>
    </source>
</evidence>
<dbReference type="InterPro" id="IPR018378">
    <property type="entry name" value="C-type_lectin_CS"/>
</dbReference>
<dbReference type="FunFam" id="3.10.100.10:FF:000045">
    <property type="entry name" value="Pulmonary surfactant-associated protein D"/>
    <property type="match status" value="1"/>
</dbReference>
<evidence type="ECO:0000256" key="3">
    <source>
        <dbReference type="ARBA" id="ARBA00022729"/>
    </source>
</evidence>
<gene>
    <name evidence="10" type="primary">LOC109324360</name>
</gene>
<dbReference type="InterPro" id="IPR016187">
    <property type="entry name" value="CTDL_fold"/>
</dbReference>
<name>A0A7M4EVI1_CROPO</name>
<keyword evidence="11" id="KW-1185">Reference proteome</keyword>
<dbReference type="GO" id="GO:0008083">
    <property type="term" value="F:growth factor activity"/>
    <property type="evidence" value="ECO:0007669"/>
    <property type="project" value="TreeGrafter"/>
</dbReference>
<keyword evidence="5" id="KW-0106">Calcium</keyword>
<evidence type="ECO:0000256" key="5">
    <source>
        <dbReference type="ARBA" id="ARBA00022837"/>
    </source>
</evidence>
<accession>A0A7M4EVI1</accession>
<keyword evidence="6" id="KW-0176">Collagen</keyword>
<feature type="compositionally biased region" description="Low complexity" evidence="8">
    <location>
        <begin position="1"/>
        <end position="13"/>
    </location>
</feature>
<protein>
    <submittedName>
        <fullName evidence="10">Pulmonary surfactant-associated protein D-like</fullName>
    </submittedName>
</protein>
<evidence type="ECO:0000259" key="9">
    <source>
        <dbReference type="PROSITE" id="PS50041"/>
    </source>
</evidence>
<dbReference type="GO" id="GO:0030246">
    <property type="term" value="F:carbohydrate binding"/>
    <property type="evidence" value="ECO:0007669"/>
    <property type="project" value="UniProtKB-KW"/>
</dbReference>
<dbReference type="SUPFAM" id="SSF56436">
    <property type="entry name" value="C-type lectin-like"/>
    <property type="match status" value="1"/>
</dbReference>
<dbReference type="GO" id="GO:0001503">
    <property type="term" value="P:ossification"/>
    <property type="evidence" value="ECO:0007669"/>
    <property type="project" value="TreeGrafter"/>
</dbReference>
<dbReference type="PANTHER" id="PTHR22799:SF1">
    <property type="entry name" value="C-TYPE LECTIN DOMAIN FAMILY 11 MEMBER A"/>
    <property type="match status" value="1"/>
</dbReference>
<evidence type="ECO:0000256" key="1">
    <source>
        <dbReference type="ARBA" id="ARBA00004613"/>
    </source>
</evidence>
<dbReference type="InterPro" id="IPR051663">
    <property type="entry name" value="CLec_Tetranectin-domain"/>
</dbReference>
<dbReference type="GeneTree" id="ENSGT00940000155748"/>
<reference evidence="10" key="1">
    <citation type="submission" date="2025-08" db="UniProtKB">
        <authorList>
            <consortium name="Ensembl"/>
        </authorList>
    </citation>
    <scope>IDENTIFICATION</scope>
</reference>
<evidence type="ECO:0000313" key="11">
    <source>
        <dbReference type="Proteomes" id="UP000594220"/>
    </source>
</evidence>
<feature type="region of interest" description="Disordered" evidence="8">
    <location>
        <begin position="60"/>
        <end position="104"/>
    </location>
</feature>
<dbReference type="SMART" id="SM00034">
    <property type="entry name" value="CLECT"/>
    <property type="match status" value="1"/>
</dbReference>
<keyword evidence="2" id="KW-0964">Secreted</keyword>
<dbReference type="Proteomes" id="UP000594220">
    <property type="component" value="Unplaced"/>
</dbReference>
<organism evidence="10 11">
    <name type="scientific">Crocodylus porosus</name>
    <name type="common">Saltwater crocodile</name>
    <name type="synonym">Estuarine crocodile</name>
    <dbReference type="NCBI Taxonomy" id="8502"/>
    <lineage>
        <taxon>Eukaryota</taxon>
        <taxon>Metazoa</taxon>
        <taxon>Chordata</taxon>
        <taxon>Craniata</taxon>
        <taxon>Vertebrata</taxon>
        <taxon>Euteleostomi</taxon>
        <taxon>Archelosauria</taxon>
        <taxon>Archosauria</taxon>
        <taxon>Crocodylia</taxon>
        <taxon>Longirostres</taxon>
        <taxon>Crocodylidae</taxon>
        <taxon>Crocodylus</taxon>
    </lineage>
</organism>
<evidence type="ECO:0000313" key="10">
    <source>
        <dbReference type="Ensembl" id="ENSCPRP00005014419.1"/>
    </source>
</evidence>